<dbReference type="InterPro" id="IPR031167">
    <property type="entry name" value="G_OBG"/>
</dbReference>
<dbReference type="PRINTS" id="PR00326">
    <property type="entry name" value="GTP1OBG"/>
</dbReference>
<sequence>MIIGIIGAPNKGKSTLFSAMTLNDVGIADYPFTTIDPNMGVAYVKVPCAETLIGIKCNARSGSCSNGVRSIPINIIDVAGLVKDAHLGKGMGNKFLNDLAGADALILVVDASGGTDPNGNPCDSCNPYDDISMVMAELQAWLYGILKKHMNTISKNEDGTQALYNVLAGLKVSSNDIEESAKECFLSTSRINWSDEDIMAFSKALLKRSKPILIAANKVDKPGAQDNVSRLKKELGEDDIIACSAAIELALAKASRGGLISYDGGDSFKTINESMTKEQKDALKYMSEFIKVNGGSGVQRILNTLVFKLLGLIVVYPVEDENKYTDHNGNILPDAILLREGSTALDLARAIHTDIAKGMLYAIDAVKKIRVAKDYVLKNMI</sequence>
<evidence type="ECO:0000259" key="2">
    <source>
        <dbReference type="PROSITE" id="PS51710"/>
    </source>
</evidence>
<evidence type="ECO:0000256" key="1">
    <source>
        <dbReference type="ARBA" id="ARBA00022741"/>
    </source>
</evidence>
<dbReference type="Gene3D" id="3.40.50.300">
    <property type="entry name" value="P-loop containing nucleotide triphosphate hydrolases"/>
    <property type="match status" value="1"/>
</dbReference>
<name>T1B5Y8_9ZZZZ</name>
<dbReference type="Pfam" id="PF01926">
    <property type="entry name" value="MMR_HSR1"/>
    <property type="match status" value="1"/>
</dbReference>
<keyword evidence="1" id="KW-0547">Nucleotide-binding</keyword>
<dbReference type="InterPro" id="IPR027417">
    <property type="entry name" value="P-loop_NTPase"/>
</dbReference>
<dbReference type="GO" id="GO:0005737">
    <property type="term" value="C:cytoplasm"/>
    <property type="evidence" value="ECO:0007669"/>
    <property type="project" value="TreeGrafter"/>
</dbReference>
<dbReference type="InterPro" id="IPR012675">
    <property type="entry name" value="Beta-grasp_dom_sf"/>
</dbReference>
<reference evidence="3" key="2">
    <citation type="journal article" date="2014" name="ISME J.">
        <title>Microbial stratification in low pH oxic and suboxic macroscopic growths along an acid mine drainage.</title>
        <authorList>
            <person name="Mendez-Garcia C."/>
            <person name="Mesa V."/>
            <person name="Sprenger R.R."/>
            <person name="Richter M."/>
            <person name="Diez M.S."/>
            <person name="Solano J."/>
            <person name="Bargiela R."/>
            <person name="Golyshina O.V."/>
            <person name="Manteca A."/>
            <person name="Ramos J.L."/>
            <person name="Gallego J.R."/>
            <person name="Llorente I."/>
            <person name="Martins Dos Santos V.A."/>
            <person name="Jensen O.N."/>
            <person name="Pelaez A.I."/>
            <person name="Sanchez J."/>
            <person name="Ferrer M."/>
        </authorList>
    </citation>
    <scope>NUCLEOTIDE SEQUENCE</scope>
</reference>
<gene>
    <name evidence="3" type="ORF">B2A_02325</name>
</gene>
<dbReference type="InterPro" id="IPR006073">
    <property type="entry name" value="GTP-bd"/>
</dbReference>
<comment type="caution">
    <text evidence="3">The sequence shown here is derived from an EMBL/GenBank/DDBJ whole genome shotgun (WGS) entry which is preliminary data.</text>
</comment>
<evidence type="ECO:0000313" key="3">
    <source>
        <dbReference type="EMBL" id="EQD63858.1"/>
    </source>
</evidence>
<dbReference type="Gene3D" id="1.10.8.470">
    <property type="match status" value="1"/>
</dbReference>
<organism evidence="3">
    <name type="scientific">mine drainage metagenome</name>
    <dbReference type="NCBI Taxonomy" id="410659"/>
    <lineage>
        <taxon>unclassified sequences</taxon>
        <taxon>metagenomes</taxon>
        <taxon>ecological metagenomes</taxon>
    </lineage>
</organism>
<dbReference type="InterPro" id="IPR012676">
    <property type="entry name" value="TGS-like"/>
</dbReference>
<dbReference type="PANTHER" id="PTHR23305">
    <property type="entry name" value="OBG GTPASE FAMILY"/>
    <property type="match status" value="1"/>
</dbReference>
<proteinExistence type="predicted"/>
<protein>
    <submittedName>
        <fullName evidence="3">Translation-associated GTPase</fullName>
    </submittedName>
</protein>
<dbReference type="PROSITE" id="PS51710">
    <property type="entry name" value="G_OBG"/>
    <property type="match status" value="1"/>
</dbReference>
<dbReference type="Pfam" id="PF08438">
    <property type="entry name" value="YGR210-like_G4"/>
    <property type="match status" value="1"/>
</dbReference>
<dbReference type="GO" id="GO:0016887">
    <property type="term" value="F:ATP hydrolysis activity"/>
    <property type="evidence" value="ECO:0007669"/>
    <property type="project" value="TreeGrafter"/>
</dbReference>
<dbReference type="Gene3D" id="3.10.20.30">
    <property type="match status" value="1"/>
</dbReference>
<dbReference type="PANTHER" id="PTHR23305:SF1">
    <property type="entry name" value="OBG-TYPE G DOMAIN-CONTAINING PROTEIN"/>
    <property type="match status" value="1"/>
</dbReference>
<dbReference type="NCBIfam" id="NF007171">
    <property type="entry name" value="PRK09602.1"/>
    <property type="match status" value="1"/>
</dbReference>
<dbReference type="SUPFAM" id="SSF52540">
    <property type="entry name" value="P-loop containing nucleoside triphosphate hydrolases"/>
    <property type="match status" value="1"/>
</dbReference>
<reference evidence="3" key="1">
    <citation type="submission" date="2013-08" db="EMBL/GenBank/DDBJ databases">
        <authorList>
            <person name="Mendez C."/>
            <person name="Richter M."/>
            <person name="Ferrer M."/>
            <person name="Sanchez J."/>
        </authorList>
    </citation>
    <scope>NUCLEOTIDE SEQUENCE</scope>
</reference>
<dbReference type="Pfam" id="PF02824">
    <property type="entry name" value="TGS"/>
    <property type="match status" value="1"/>
</dbReference>
<dbReference type="SUPFAM" id="SSF81271">
    <property type="entry name" value="TGS-like"/>
    <property type="match status" value="1"/>
</dbReference>
<feature type="domain" description="OBG-type G" evidence="2">
    <location>
        <begin position="1"/>
        <end position="263"/>
    </location>
</feature>
<accession>T1B5Y8</accession>
<dbReference type="InterPro" id="IPR013646">
    <property type="entry name" value="YGR210-like_G4"/>
</dbReference>
<dbReference type="GO" id="GO:0005525">
    <property type="term" value="F:GTP binding"/>
    <property type="evidence" value="ECO:0007669"/>
    <property type="project" value="InterPro"/>
</dbReference>
<dbReference type="AlphaFoldDB" id="T1B5Y8"/>
<dbReference type="EMBL" id="AUZZ01001597">
    <property type="protein sequence ID" value="EQD63858.1"/>
    <property type="molecule type" value="Genomic_DNA"/>
</dbReference>
<dbReference type="InterPro" id="IPR004095">
    <property type="entry name" value="TGS"/>
</dbReference>